<keyword evidence="5 7" id="KW-0546">Nucleotide metabolism</keyword>
<feature type="binding site" evidence="7">
    <location>
        <begin position="80"/>
        <end position="82"/>
    </location>
    <ligand>
        <name>substrate</name>
    </ligand>
</feature>
<dbReference type="KEGG" id="pmic:NW74_03930"/>
<feature type="binding site" evidence="7">
    <location>
        <begin position="63"/>
        <end position="65"/>
    </location>
    <ligand>
        <name>substrate</name>
    </ligand>
</feature>
<dbReference type="Proteomes" id="UP000758611">
    <property type="component" value="Unassembled WGS sequence"/>
</dbReference>
<evidence type="ECO:0000256" key="1">
    <source>
        <dbReference type="ARBA" id="ARBA00006581"/>
    </source>
</evidence>
<comment type="pathway">
    <text evidence="7">Pyrimidine metabolism; dUMP biosynthesis; dUMP from dCTP (dUTP route): step 2/2.</text>
</comment>
<dbReference type="EMBL" id="CP009761">
    <property type="protein sequence ID" value="AIZ36545.1"/>
    <property type="molecule type" value="Genomic_DNA"/>
</dbReference>
<dbReference type="InterPro" id="IPR036157">
    <property type="entry name" value="dUTPase-like_sf"/>
</dbReference>
<dbReference type="GO" id="GO:0000287">
    <property type="term" value="F:magnesium ion binding"/>
    <property type="evidence" value="ECO:0007669"/>
    <property type="project" value="UniProtKB-UniRule"/>
</dbReference>
<evidence type="ECO:0000256" key="4">
    <source>
        <dbReference type="ARBA" id="ARBA00022842"/>
    </source>
</evidence>
<evidence type="ECO:0000256" key="5">
    <source>
        <dbReference type="ARBA" id="ARBA00023080"/>
    </source>
</evidence>
<comment type="caution">
    <text evidence="7">Lacks conserved residue(s) required for the propagation of feature annotation.</text>
</comment>
<gene>
    <name evidence="7 10" type="primary">dut</name>
    <name evidence="10" type="ORF">HXM94_05880</name>
    <name evidence="12" type="ORF">NM222_04100</name>
    <name evidence="11" type="ORF">NND69_00305</name>
    <name evidence="9" type="ORF">NW74_03930</name>
</gene>
<dbReference type="Proteomes" id="UP000031386">
    <property type="component" value="Chromosome"/>
</dbReference>
<evidence type="ECO:0000313" key="13">
    <source>
        <dbReference type="Proteomes" id="UP000031386"/>
    </source>
</evidence>
<evidence type="ECO:0000313" key="12">
    <source>
        <dbReference type="EMBL" id="WBB30166.1"/>
    </source>
</evidence>
<dbReference type="OrthoDB" id="9809956at2"/>
<dbReference type="InterPro" id="IPR029054">
    <property type="entry name" value="dUTPase-like"/>
</dbReference>
<comment type="similarity">
    <text evidence="1 7">Belongs to the dUTPase family.</text>
</comment>
<evidence type="ECO:0000313" key="11">
    <source>
        <dbReference type="EMBL" id="MCZ7406812.1"/>
    </source>
</evidence>
<dbReference type="NCBIfam" id="NF001862">
    <property type="entry name" value="PRK00601.1"/>
    <property type="match status" value="1"/>
</dbReference>
<dbReference type="AlphaFoldDB" id="A0A0B4S1B4"/>
<reference evidence="9 13" key="1">
    <citation type="submission" date="2014-10" db="EMBL/GenBank/DDBJ databases">
        <title>Complete genome sequence of Parvimonas micra KCOM 1535 (= ChDC B708).</title>
        <authorList>
            <person name="Kook J.-K."/>
            <person name="Park S.-N."/>
            <person name="Lim Y.K."/>
            <person name="Roh H."/>
        </authorList>
    </citation>
    <scope>NUCLEOTIDE SEQUENCE [LARGE SCALE GENOMIC DNA]</scope>
    <source>
        <strain evidence="9">KCOM 1535</strain>
        <strain evidence="13">KCOM 1535 / ChDC B708</strain>
    </source>
</reference>
<keyword evidence="2 7" id="KW-0479">Metal-binding</keyword>
<dbReference type="Proteomes" id="UP001141458">
    <property type="component" value="Unassembled WGS sequence"/>
</dbReference>
<dbReference type="EMBL" id="JANDZV010000001">
    <property type="protein sequence ID" value="MCZ7406812.1"/>
    <property type="molecule type" value="Genomic_DNA"/>
</dbReference>
<dbReference type="EC" id="3.6.1.23" evidence="7"/>
<dbReference type="NCBIfam" id="TIGR00576">
    <property type="entry name" value="dut"/>
    <property type="match status" value="1"/>
</dbReference>
<dbReference type="InterPro" id="IPR033704">
    <property type="entry name" value="dUTPase_trimeric"/>
</dbReference>
<dbReference type="EMBL" id="CP101412">
    <property type="protein sequence ID" value="WBB30166.1"/>
    <property type="molecule type" value="Genomic_DNA"/>
</dbReference>
<comment type="catalytic activity">
    <reaction evidence="6 7">
        <text>dUTP + H2O = dUMP + diphosphate + H(+)</text>
        <dbReference type="Rhea" id="RHEA:10248"/>
        <dbReference type="ChEBI" id="CHEBI:15377"/>
        <dbReference type="ChEBI" id="CHEBI:15378"/>
        <dbReference type="ChEBI" id="CHEBI:33019"/>
        <dbReference type="ChEBI" id="CHEBI:61555"/>
        <dbReference type="ChEBI" id="CHEBI:246422"/>
        <dbReference type="EC" id="3.6.1.23"/>
    </reaction>
</comment>
<dbReference type="SUPFAM" id="SSF51283">
    <property type="entry name" value="dUTPase-like"/>
    <property type="match status" value="1"/>
</dbReference>
<dbReference type="InterPro" id="IPR008181">
    <property type="entry name" value="dUTPase"/>
</dbReference>
<sequence>MEVKIINRSKNENPTYATEGASGFDLRANLDEDLVIKPMERFAVPTGLFIEIPLGYEGQIRARSGMSLKHGITMANGVGTIDSDYRGEIKVLIVNISDKEYVIKNNDRIAQMIITKYERADFKLVEELSDTTRDKGGFGHTGY</sequence>
<evidence type="ECO:0000313" key="10">
    <source>
        <dbReference type="EMBL" id="MBF1307288.1"/>
    </source>
</evidence>
<accession>A0A0B4S1B4</accession>
<dbReference type="Pfam" id="PF00692">
    <property type="entry name" value="dUTPase"/>
    <property type="match status" value="1"/>
</dbReference>
<keyword evidence="4 7" id="KW-0460">Magnesium</keyword>
<reference evidence="11" key="3">
    <citation type="submission" date="2022-07" db="EMBL/GenBank/DDBJ databases">
        <title>Parvimonas micra travels from the subgingival sulcus of the human oral cavity to the colorectal adenocarcinoma.</title>
        <authorList>
            <person name="Conde-Perez K."/>
            <person name="Buetas E."/>
            <person name="Aja-Macaya P."/>
            <person name="Martin-De Arribas E."/>
            <person name="Iglesias-Corras I."/>
            <person name="Trigo-Tasende N."/>
            <person name="Nasser-Ali M."/>
            <person name="Estevez L.S."/>
            <person name="Rumbo-Feal S."/>
            <person name="Otero-Alen B."/>
            <person name="Noguera J.F."/>
            <person name="Concha A."/>
            <person name="Pardinas-Lopez S."/>
            <person name="Carda-Dieguez M."/>
            <person name="Gomez-Randulfe I."/>
            <person name="Martinez-Lago N."/>
            <person name="Ladra S."/>
            <person name="Aparicio L.A."/>
            <person name="Bou G."/>
            <person name="Mira A."/>
            <person name="Vallejo J.A."/>
            <person name="Poza M."/>
        </authorList>
    </citation>
    <scope>NUCLEOTIDE SEQUENCE</scope>
    <source>
        <strain evidence="12">PM102KC-G-1</strain>
        <strain evidence="11">PM79KC-AC-4</strain>
    </source>
</reference>
<name>A0A0B4S1B4_9FIRM</name>
<dbReference type="GO" id="GO:0004170">
    <property type="term" value="F:dUTP diphosphatase activity"/>
    <property type="evidence" value="ECO:0007669"/>
    <property type="project" value="UniProtKB-UniRule"/>
</dbReference>
<evidence type="ECO:0000256" key="3">
    <source>
        <dbReference type="ARBA" id="ARBA00022801"/>
    </source>
</evidence>
<evidence type="ECO:0000256" key="2">
    <source>
        <dbReference type="ARBA" id="ARBA00022723"/>
    </source>
</evidence>
<dbReference type="HAMAP" id="MF_00116">
    <property type="entry name" value="dUTPase_bact"/>
    <property type="match status" value="1"/>
</dbReference>
<dbReference type="Gene3D" id="2.70.40.10">
    <property type="match status" value="1"/>
</dbReference>
<evidence type="ECO:0000256" key="7">
    <source>
        <dbReference type="HAMAP-Rule" id="MF_00116"/>
    </source>
</evidence>
<protein>
    <recommendedName>
        <fullName evidence="7">Deoxyuridine 5'-triphosphate nucleotidohydrolase</fullName>
        <shortName evidence="7">dUTPase</shortName>
        <ecNumber evidence="7">3.6.1.23</ecNumber>
    </recommendedName>
    <alternativeName>
        <fullName evidence="7">dUTP pyrophosphatase</fullName>
    </alternativeName>
</protein>
<dbReference type="PANTHER" id="PTHR11241">
    <property type="entry name" value="DEOXYURIDINE 5'-TRIPHOSPHATE NUCLEOTIDOHYDROLASE"/>
    <property type="match status" value="1"/>
</dbReference>
<dbReference type="GO" id="GO:0046081">
    <property type="term" value="P:dUTP catabolic process"/>
    <property type="evidence" value="ECO:0007669"/>
    <property type="project" value="InterPro"/>
</dbReference>
<dbReference type="FunFam" id="2.70.40.10:FF:000002">
    <property type="entry name" value="dUTP diphosphatase"/>
    <property type="match status" value="1"/>
</dbReference>
<comment type="cofactor">
    <cofactor evidence="7">
        <name>Mg(2+)</name>
        <dbReference type="ChEBI" id="CHEBI:18420"/>
    </cofactor>
</comment>
<dbReference type="UniPathway" id="UPA00610">
    <property type="reaction ID" value="UER00666"/>
</dbReference>
<dbReference type="GO" id="GO:0006226">
    <property type="term" value="P:dUMP biosynthetic process"/>
    <property type="evidence" value="ECO:0007669"/>
    <property type="project" value="UniProtKB-UniRule"/>
</dbReference>
<evidence type="ECO:0000256" key="6">
    <source>
        <dbReference type="ARBA" id="ARBA00047686"/>
    </source>
</evidence>
<organism evidence="9 13">
    <name type="scientific">Parvimonas micra</name>
    <dbReference type="NCBI Taxonomy" id="33033"/>
    <lineage>
        <taxon>Bacteria</taxon>
        <taxon>Bacillati</taxon>
        <taxon>Bacillota</taxon>
        <taxon>Tissierellia</taxon>
        <taxon>Tissierellales</taxon>
        <taxon>Peptoniphilaceae</taxon>
        <taxon>Parvimonas</taxon>
    </lineage>
</organism>
<dbReference type="GeneID" id="93385635"/>
<comment type="function">
    <text evidence="7">This enzyme is involved in nucleotide metabolism: it produces dUMP, the immediate precursor of thymidine nucleotides and it decreases the intracellular concentration of dUTP so that uracil cannot be incorporated into DNA.</text>
</comment>
<dbReference type="PANTHER" id="PTHR11241:SF0">
    <property type="entry name" value="DEOXYURIDINE 5'-TRIPHOSPHATE NUCLEOTIDOHYDROLASE"/>
    <property type="match status" value="1"/>
</dbReference>
<feature type="binding site" evidence="7">
    <location>
        <position position="76"/>
    </location>
    <ligand>
        <name>substrate</name>
    </ligand>
</feature>
<proteinExistence type="inferred from homology"/>
<keyword evidence="13" id="KW-1185">Reference proteome</keyword>
<dbReference type="STRING" id="33033.NW74_03930"/>
<dbReference type="Proteomes" id="UP001210690">
    <property type="component" value="Chromosome"/>
</dbReference>
<dbReference type="RefSeq" id="WP_004833361.1">
    <property type="nucleotide sequence ID" value="NZ_CABKNC010000002.1"/>
</dbReference>
<reference evidence="10" key="2">
    <citation type="submission" date="2020-04" db="EMBL/GenBank/DDBJ databases">
        <title>Deep metagenomics examines the oral microbiome during advanced dental caries in children, revealing novel taxa and co-occurrences with host molecules.</title>
        <authorList>
            <person name="Baker J.L."/>
            <person name="Morton J.T."/>
            <person name="Dinis M."/>
            <person name="Alvarez R."/>
            <person name="Tran N.C."/>
            <person name="Knight R."/>
            <person name="Edlund A."/>
        </authorList>
    </citation>
    <scope>NUCLEOTIDE SEQUENCE</scope>
    <source>
        <strain evidence="10">JCVI_23_bin.11</strain>
    </source>
</reference>
<keyword evidence="3 7" id="KW-0378">Hydrolase</keyword>
<dbReference type="EMBL" id="JABZRE010000022">
    <property type="protein sequence ID" value="MBF1307288.1"/>
    <property type="molecule type" value="Genomic_DNA"/>
</dbReference>
<evidence type="ECO:0000259" key="8">
    <source>
        <dbReference type="Pfam" id="PF00692"/>
    </source>
</evidence>
<dbReference type="CDD" id="cd07557">
    <property type="entry name" value="trimeric_dUTPase"/>
    <property type="match status" value="1"/>
</dbReference>
<feature type="domain" description="dUTPase-like" evidence="8">
    <location>
        <begin position="12"/>
        <end position="142"/>
    </location>
</feature>
<evidence type="ECO:0000313" key="9">
    <source>
        <dbReference type="EMBL" id="AIZ36545.1"/>
    </source>
</evidence>